<accession>N1RIB2</accession>
<organism evidence="1 2">
    <name type="scientific">Fusarium oxysporum f. sp. cubense (strain race 4)</name>
    <name type="common">Panama disease fungus</name>
    <dbReference type="NCBI Taxonomy" id="2502994"/>
    <lineage>
        <taxon>Eukaryota</taxon>
        <taxon>Fungi</taxon>
        <taxon>Dikarya</taxon>
        <taxon>Ascomycota</taxon>
        <taxon>Pezizomycotina</taxon>
        <taxon>Sordariomycetes</taxon>
        <taxon>Hypocreomycetidae</taxon>
        <taxon>Hypocreales</taxon>
        <taxon>Nectriaceae</taxon>
        <taxon>Fusarium</taxon>
        <taxon>Fusarium oxysporum species complex</taxon>
    </lineage>
</organism>
<proteinExistence type="predicted"/>
<keyword evidence="2" id="KW-1185">Reference proteome</keyword>
<gene>
    <name evidence="1" type="ORF">FOC4_g10006719</name>
</gene>
<name>N1RIB2_FUSC4</name>
<reference evidence="2" key="2">
    <citation type="journal article" date="2014" name="PLoS ONE">
        <title>Genome and Transcriptome Analysis of the Fungal Pathogen Fusarium oxysporum f. sp. cubense Causing Banana Vascular Wilt Disease.</title>
        <authorList>
            <person name="Guo L."/>
            <person name="Han L."/>
            <person name="Yang L."/>
            <person name="Zeng H."/>
            <person name="Fan D."/>
            <person name="Zhu Y."/>
            <person name="Feng Y."/>
            <person name="Wang G."/>
            <person name="Peng C."/>
            <person name="Jiang X."/>
            <person name="Zhou D."/>
            <person name="Ni P."/>
            <person name="Liang C."/>
            <person name="Liu L."/>
            <person name="Wang J."/>
            <person name="Mao C."/>
            <person name="Fang X."/>
            <person name="Peng M."/>
            <person name="Huang J."/>
        </authorList>
    </citation>
    <scope>NUCLEOTIDE SEQUENCE [LARGE SCALE GENOMIC DNA]</scope>
    <source>
        <strain evidence="2">race 4</strain>
    </source>
</reference>
<protein>
    <submittedName>
        <fullName evidence="1">Uncharacterized protein</fullName>
    </submittedName>
</protein>
<reference evidence="2" key="1">
    <citation type="submission" date="2012-09" db="EMBL/GenBank/DDBJ databases">
        <title>Genome sequencing and comparative transcriptomics of race 1 and race 4 of banana pathogen: Fusarium oxysporum f. sp. cubense.</title>
        <authorList>
            <person name="Fang X."/>
            <person name="Huang J."/>
        </authorList>
    </citation>
    <scope>NUCLEOTIDE SEQUENCE [LARGE SCALE GENOMIC DNA]</scope>
    <source>
        <strain evidence="2">race 4</strain>
    </source>
</reference>
<dbReference type="EMBL" id="KB726988">
    <property type="protein sequence ID" value="EMT66318.1"/>
    <property type="molecule type" value="Genomic_DNA"/>
</dbReference>
<dbReference type="Proteomes" id="UP000016929">
    <property type="component" value="Unassembled WGS sequence"/>
</dbReference>
<evidence type="ECO:0000313" key="1">
    <source>
        <dbReference type="EMBL" id="EMT66318.1"/>
    </source>
</evidence>
<evidence type="ECO:0000313" key="2">
    <source>
        <dbReference type="Proteomes" id="UP000016929"/>
    </source>
</evidence>
<dbReference type="AlphaFoldDB" id="N1RIB2"/>
<sequence length="47" mass="5429">MMHISVGDDDATTLLQEKRGRWWSNSSAVPFRSATLEWVTRLDVDCF</sequence>
<dbReference type="HOGENOM" id="CLU_3175395_0_0_1"/>